<dbReference type="SMART" id="SM01150">
    <property type="entry name" value="DUF1338"/>
    <property type="match status" value="1"/>
</dbReference>
<evidence type="ECO:0000256" key="7">
    <source>
        <dbReference type="ARBA" id="ARBA00035045"/>
    </source>
</evidence>
<evidence type="ECO:0000313" key="9">
    <source>
        <dbReference type="Proteomes" id="UP000451565"/>
    </source>
</evidence>
<evidence type="ECO:0000256" key="5">
    <source>
        <dbReference type="ARBA" id="ARBA00035013"/>
    </source>
</evidence>
<dbReference type="AlphaFoldDB" id="A0A843YYF9"/>
<dbReference type="InterPro" id="IPR009770">
    <property type="entry name" value="HGLS"/>
</dbReference>
<dbReference type="PANTHER" id="PTHR31136:SF5">
    <property type="entry name" value="2-OXOADIPATE DIOXYGENASE_DECARBOXYLASE, CHLOROPLASTIC"/>
    <property type="match status" value="1"/>
</dbReference>
<evidence type="ECO:0000256" key="3">
    <source>
        <dbReference type="ARBA" id="ARBA00023002"/>
    </source>
</evidence>
<evidence type="ECO:0000313" key="8">
    <source>
        <dbReference type="EMBL" id="MQR02222.1"/>
    </source>
</evidence>
<proteinExistence type="inferred from homology"/>
<gene>
    <name evidence="8" type="ORF">GEV47_16220</name>
</gene>
<dbReference type="OrthoDB" id="506370at2"/>
<dbReference type="Gene3D" id="3.10.180.50">
    <property type="match status" value="1"/>
</dbReference>
<evidence type="ECO:0000256" key="4">
    <source>
        <dbReference type="ARBA" id="ARBA00023004"/>
    </source>
</evidence>
<dbReference type="GO" id="GO:0051213">
    <property type="term" value="F:dioxygenase activity"/>
    <property type="evidence" value="ECO:0007669"/>
    <property type="project" value="UniProtKB-KW"/>
</dbReference>
<evidence type="ECO:0000256" key="6">
    <source>
        <dbReference type="ARBA" id="ARBA00035023"/>
    </source>
</evidence>
<comment type="similarity">
    <text evidence="5">Belongs to the 2-oxoadipate dioxygenase/decarboxylase family.</text>
</comment>
<dbReference type="Pfam" id="PF07063">
    <property type="entry name" value="HGLS"/>
    <property type="match status" value="1"/>
</dbReference>
<sequence>MNSLESLLVACLGRIETFRMLRLMHIPVQLSTKKDDVNNHQVTRAEIAYALNVMLFRDLLERVPEGKAYTEDAMHSGRKVFFDHGAVRTVHIPQSGQLPIGETAITRFLAPLGYQLNEVYPLPRLKMTGRAYFHADFPEQMPQFFVSELHVDQFSPAFQQAASRVVATSHDPLDITALALLQQLQEAQTLEFDAAVFLLQSLVRSFDRQHAIPTLDDYEILLKESQEMAWISTEGNAFNHVTDRVPDLSALAEEQKALGRSIKPNIEVAARGTMRQTAYRAAEVERVFRTEKGCVVRRVPGSFYEFISRDAIINPNNPLGEKVLDLKFDSGNATAIFKMTSTEKPEKISSAN</sequence>
<accession>A0A843YYF9</accession>
<keyword evidence="2" id="KW-0223">Dioxygenase</keyword>
<dbReference type="EMBL" id="WINI01000008">
    <property type="protein sequence ID" value="MQR02222.1"/>
    <property type="molecule type" value="Genomic_DNA"/>
</dbReference>
<dbReference type="Proteomes" id="UP000451565">
    <property type="component" value="Unassembled WGS sequence"/>
</dbReference>
<organism evidence="8 9">
    <name type="scientific">Glaciimonas soli</name>
    <dbReference type="NCBI Taxonomy" id="2590999"/>
    <lineage>
        <taxon>Bacteria</taxon>
        <taxon>Pseudomonadati</taxon>
        <taxon>Pseudomonadota</taxon>
        <taxon>Betaproteobacteria</taxon>
        <taxon>Burkholderiales</taxon>
        <taxon>Oxalobacteraceae</taxon>
        <taxon>Glaciimonas</taxon>
    </lineage>
</organism>
<evidence type="ECO:0000256" key="1">
    <source>
        <dbReference type="ARBA" id="ARBA00001954"/>
    </source>
</evidence>
<dbReference type="RefSeq" id="WP_153235833.1">
    <property type="nucleotide sequence ID" value="NZ_WINI01000008.1"/>
</dbReference>
<evidence type="ECO:0000256" key="2">
    <source>
        <dbReference type="ARBA" id="ARBA00022964"/>
    </source>
</evidence>
<reference evidence="8 9" key="1">
    <citation type="submission" date="2019-10" db="EMBL/GenBank/DDBJ databases">
        <title>Glaciimonas soli sp. nov., a psychrophilic bacterium isolated from the forest soil of a high elevation mountain in Taiwan.</title>
        <authorList>
            <person name="Wang L.-T."/>
            <person name="Shieh W.Y."/>
        </authorList>
    </citation>
    <scope>NUCLEOTIDE SEQUENCE [LARGE SCALE GENOMIC DNA]</scope>
    <source>
        <strain evidence="8 9">GS1</strain>
    </source>
</reference>
<dbReference type="PANTHER" id="PTHR31136">
    <property type="entry name" value="DUF1338 DOMAIN-CONTAINING PROTEIN"/>
    <property type="match status" value="1"/>
</dbReference>
<keyword evidence="4" id="KW-0408">Iron</keyword>
<keyword evidence="3" id="KW-0560">Oxidoreductase</keyword>
<dbReference type="EC" id="1.13.11.93" evidence="6"/>
<comment type="caution">
    <text evidence="8">The sequence shown here is derived from an EMBL/GenBank/DDBJ whole genome shotgun (WGS) entry which is preliminary data.</text>
</comment>
<keyword evidence="9" id="KW-1185">Reference proteome</keyword>
<protein>
    <recommendedName>
        <fullName evidence="6">2-oxoadipate dioxygenase/decarboxylase</fullName>
        <ecNumber evidence="6">1.13.11.93</ecNumber>
    </recommendedName>
    <alternativeName>
        <fullName evidence="7">2-hydroxyglutarate synthase</fullName>
    </alternativeName>
</protein>
<name>A0A843YYF9_9BURK</name>
<dbReference type="CDD" id="cd16349">
    <property type="entry name" value="VOC_like"/>
    <property type="match status" value="1"/>
</dbReference>
<comment type="cofactor">
    <cofactor evidence="1">
        <name>Fe(2+)</name>
        <dbReference type="ChEBI" id="CHEBI:29033"/>
    </cofactor>
</comment>